<evidence type="ECO:0000256" key="5">
    <source>
        <dbReference type="ARBA" id="ARBA00022777"/>
    </source>
</evidence>
<dbReference type="STRING" id="81985.R0H2V6"/>
<evidence type="ECO:0000313" key="13">
    <source>
        <dbReference type="EMBL" id="EOA17843.1"/>
    </source>
</evidence>
<feature type="domain" description="UBA" evidence="12">
    <location>
        <begin position="294"/>
        <end position="335"/>
    </location>
</feature>
<dbReference type="PROSITE" id="PS50011">
    <property type="entry name" value="PROTEIN_KINASE_DOM"/>
    <property type="match status" value="1"/>
</dbReference>
<comment type="catalytic activity">
    <reaction evidence="7">
        <text>L-threonyl-[protein] + ATP = O-phospho-L-threonyl-[protein] + ADP + H(+)</text>
        <dbReference type="Rhea" id="RHEA:46608"/>
        <dbReference type="Rhea" id="RHEA-COMP:11060"/>
        <dbReference type="Rhea" id="RHEA-COMP:11605"/>
        <dbReference type="ChEBI" id="CHEBI:15378"/>
        <dbReference type="ChEBI" id="CHEBI:30013"/>
        <dbReference type="ChEBI" id="CHEBI:30616"/>
        <dbReference type="ChEBI" id="CHEBI:61977"/>
        <dbReference type="ChEBI" id="CHEBI:456216"/>
        <dbReference type="EC" id="2.7.11.1"/>
    </reaction>
</comment>
<keyword evidence="5" id="KW-0418">Kinase</keyword>
<dbReference type="eggNOG" id="KOG0583">
    <property type="taxonomic scope" value="Eukaryota"/>
</dbReference>
<dbReference type="FunFam" id="3.30.200.20:FF:000003">
    <property type="entry name" value="Non-specific serine/threonine protein kinase"/>
    <property type="match status" value="1"/>
</dbReference>
<gene>
    <name evidence="13" type="ORF">CARUB_v10006247mg</name>
</gene>
<evidence type="ECO:0000256" key="3">
    <source>
        <dbReference type="ARBA" id="ARBA00022679"/>
    </source>
</evidence>
<dbReference type="InterPro" id="IPR008271">
    <property type="entry name" value="Ser/Thr_kinase_AS"/>
</dbReference>
<feature type="binding site" evidence="9">
    <location>
        <position position="50"/>
    </location>
    <ligand>
        <name>ATP</name>
        <dbReference type="ChEBI" id="CHEBI:30616"/>
    </ligand>
</feature>
<dbReference type="FunFam" id="1.10.510.10:FF:000592">
    <property type="entry name" value="CAMK family protein kinase"/>
    <property type="match status" value="1"/>
</dbReference>
<dbReference type="GO" id="GO:0035556">
    <property type="term" value="P:intracellular signal transduction"/>
    <property type="evidence" value="ECO:0007669"/>
    <property type="project" value="TreeGrafter"/>
</dbReference>
<keyword evidence="4 9" id="KW-0547">Nucleotide-binding</keyword>
<keyword evidence="2 10" id="KW-0723">Serine/threonine-protein kinase</keyword>
<dbReference type="PROSITE" id="PS50030">
    <property type="entry name" value="UBA"/>
    <property type="match status" value="1"/>
</dbReference>
<evidence type="ECO:0000259" key="11">
    <source>
        <dbReference type="PROSITE" id="PS50011"/>
    </source>
</evidence>
<evidence type="ECO:0000313" key="14">
    <source>
        <dbReference type="Proteomes" id="UP000029121"/>
    </source>
</evidence>
<evidence type="ECO:0000256" key="8">
    <source>
        <dbReference type="ARBA" id="ARBA00048679"/>
    </source>
</evidence>
<dbReference type="GO" id="GO:0005524">
    <property type="term" value="F:ATP binding"/>
    <property type="evidence" value="ECO:0007669"/>
    <property type="project" value="UniProtKB-UniRule"/>
</dbReference>
<accession>R0H2V6</accession>
<feature type="domain" description="Protein kinase" evidence="11">
    <location>
        <begin position="21"/>
        <end position="273"/>
    </location>
</feature>
<dbReference type="InterPro" id="IPR000719">
    <property type="entry name" value="Prot_kinase_dom"/>
</dbReference>
<keyword evidence="3" id="KW-0808">Transferase</keyword>
<dbReference type="CDD" id="cd14335">
    <property type="entry name" value="UBA_SnRK1_plant"/>
    <property type="match status" value="1"/>
</dbReference>
<dbReference type="KEGG" id="crb:17879242"/>
<evidence type="ECO:0000256" key="6">
    <source>
        <dbReference type="ARBA" id="ARBA00022840"/>
    </source>
</evidence>
<dbReference type="PROSITE" id="PS00108">
    <property type="entry name" value="PROTEIN_KINASE_ST"/>
    <property type="match status" value="1"/>
</dbReference>
<comment type="catalytic activity">
    <reaction evidence="8">
        <text>L-seryl-[protein] + ATP = O-phospho-L-seryl-[protein] + ADP + H(+)</text>
        <dbReference type="Rhea" id="RHEA:17989"/>
        <dbReference type="Rhea" id="RHEA-COMP:9863"/>
        <dbReference type="Rhea" id="RHEA-COMP:11604"/>
        <dbReference type="ChEBI" id="CHEBI:15378"/>
        <dbReference type="ChEBI" id="CHEBI:29999"/>
        <dbReference type="ChEBI" id="CHEBI:30616"/>
        <dbReference type="ChEBI" id="CHEBI:83421"/>
        <dbReference type="ChEBI" id="CHEBI:456216"/>
        <dbReference type="EC" id="2.7.11.1"/>
    </reaction>
</comment>
<dbReference type="AlphaFoldDB" id="R0H2V6"/>
<evidence type="ECO:0000256" key="1">
    <source>
        <dbReference type="ARBA" id="ARBA00012513"/>
    </source>
</evidence>
<dbReference type="Gene3D" id="1.10.510.10">
    <property type="entry name" value="Transferase(Phosphotransferase) domain 1"/>
    <property type="match status" value="1"/>
</dbReference>
<dbReference type="SUPFAM" id="SSF56112">
    <property type="entry name" value="Protein kinase-like (PK-like)"/>
    <property type="match status" value="1"/>
</dbReference>
<dbReference type="EC" id="2.7.11.1" evidence="1"/>
<evidence type="ECO:0000256" key="9">
    <source>
        <dbReference type="PROSITE-ProRule" id="PRU10141"/>
    </source>
</evidence>
<keyword evidence="14" id="KW-1185">Reference proteome</keyword>
<reference evidence="14" key="1">
    <citation type="journal article" date="2013" name="Nat. Genet.">
        <title>The Capsella rubella genome and the genomic consequences of rapid mating system evolution.</title>
        <authorList>
            <person name="Slotte T."/>
            <person name="Hazzouri K.M."/>
            <person name="Agren J.A."/>
            <person name="Koenig D."/>
            <person name="Maumus F."/>
            <person name="Guo Y.L."/>
            <person name="Steige K."/>
            <person name="Platts A.E."/>
            <person name="Escobar J.S."/>
            <person name="Newman L.K."/>
            <person name="Wang W."/>
            <person name="Mandakova T."/>
            <person name="Vello E."/>
            <person name="Smith L.M."/>
            <person name="Henz S.R."/>
            <person name="Steffen J."/>
            <person name="Takuno S."/>
            <person name="Brandvain Y."/>
            <person name="Coop G."/>
            <person name="Andolfatto P."/>
            <person name="Hu T.T."/>
            <person name="Blanchette M."/>
            <person name="Clark R.M."/>
            <person name="Quesneville H."/>
            <person name="Nordborg M."/>
            <person name="Gaut B.S."/>
            <person name="Lysak M.A."/>
            <person name="Jenkins J."/>
            <person name="Grimwood J."/>
            <person name="Chapman J."/>
            <person name="Prochnik S."/>
            <person name="Shu S."/>
            <person name="Rokhsar D."/>
            <person name="Schmutz J."/>
            <person name="Weigel D."/>
            <person name="Wright S.I."/>
        </authorList>
    </citation>
    <scope>NUCLEOTIDE SEQUENCE [LARGE SCALE GENOMIC DNA]</scope>
    <source>
        <strain evidence="14">cv. Monte Gargano</strain>
    </source>
</reference>
<dbReference type="SUPFAM" id="SSF46934">
    <property type="entry name" value="UBA-like"/>
    <property type="match status" value="1"/>
</dbReference>
<name>R0H2V6_9BRAS</name>
<dbReference type="Pfam" id="PF00627">
    <property type="entry name" value="UBA"/>
    <property type="match status" value="1"/>
</dbReference>
<dbReference type="PANTHER" id="PTHR24346:SF82">
    <property type="entry name" value="KP78A-RELATED"/>
    <property type="match status" value="1"/>
</dbReference>
<evidence type="ECO:0000256" key="7">
    <source>
        <dbReference type="ARBA" id="ARBA00047899"/>
    </source>
</evidence>
<dbReference type="OrthoDB" id="193931at2759"/>
<sequence>MKGSSKTSSSTSKKALDLPNYRIVKTVGRGSFAKVKLAEHIATGLNVAIKIFNRLKMKDTEMDFKVQRENRIVQSLTHPNIIRHYEVIETPKKIYVVMEYIKSGELFDYIIENGKVPQDKARHLFQQLISGVEYCHRNRVIHRDIKLENVLMESESKIKILDFGLSNVMEDGDTLKTSCGSPNYAAPEVISGNPYSGPGVDVWSCGVILYALLSGYLPFIDEHLPSLYNTIMRGEYRIPFHLPSLARDLISRMLTVDPFRRITIPEIRRHPWFIVNLSPSCFLPLVDATDEQAKIEEEIVQKVVDMGFDRDQVLTSFANKVQNEATVAYNLILDNQDQNGVPNDNPQSM</sequence>
<dbReference type="PANTHER" id="PTHR24346">
    <property type="entry name" value="MAP/MICROTUBULE AFFINITY-REGULATING KINASE"/>
    <property type="match status" value="1"/>
</dbReference>
<dbReference type="InterPro" id="IPR015940">
    <property type="entry name" value="UBA"/>
</dbReference>
<dbReference type="GO" id="GO:0005737">
    <property type="term" value="C:cytoplasm"/>
    <property type="evidence" value="ECO:0007669"/>
    <property type="project" value="TreeGrafter"/>
</dbReference>
<dbReference type="InterPro" id="IPR009060">
    <property type="entry name" value="UBA-like_sf"/>
</dbReference>
<dbReference type="Proteomes" id="UP000029121">
    <property type="component" value="Unassembled WGS sequence"/>
</dbReference>
<comment type="similarity">
    <text evidence="10">Belongs to the protein kinase superfamily.</text>
</comment>
<protein>
    <recommendedName>
        <fullName evidence="1">non-specific serine/threonine protein kinase</fullName>
        <ecNumber evidence="1">2.7.11.1</ecNumber>
    </recommendedName>
</protein>
<dbReference type="InterPro" id="IPR011009">
    <property type="entry name" value="Kinase-like_dom_sf"/>
</dbReference>
<evidence type="ECO:0000259" key="12">
    <source>
        <dbReference type="PROSITE" id="PS50030"/>
    </source>
</evidence>
<dbReference type="InterPro" id="IPR017441">
    <property type="entry name" value="Protein_kinase_ATP_BS"/>
</dbReference>
<dbReference type="GO" id="GO:0004674">
    <property type="term" value="F:protein serine/threonine kinase activity"/>
    <property type="evidence" value="ECO:0007669"/>
    <property type="project" value="UniProtKB-KW"/>
</dbReference>
<organism evidence="13 14">
    <name type="scientific">Capsella rubella</name>
    <dbReference type="NCBI Taxonomy" id="81985"/>
    <lineage>
        <taxon>Eukaryota</taxon>
        <taxon>Viridiplantae</taxon>
        <taxon>Streptophyta</taxon>
        <taxon>Embryophyta</taxon>
        <taxon>Tracheophyta</taxon>
        <taxon>Spermatophyta</taxon>
        <taxon>Magnoliopsida</taxon>
        <taxon>eudicotyledons</taxon>
        <taxon>Gunneridae</taxon>
        <taxon>Pentapetalae</taxon>
        <taxon>rosids</taxon>
        <taxon>malvids</taxon>
        <taxon>Brassicales</taxon>
        <taxon>Brassicaceae</taxon>
        <taxon>Camelineae</taxon>
        <taxon>Capsella</taxon>
    </lineage>
</organism>
<proteinExistence type="inferred from homology"/>
<dbReference type="EMBL" id="KB870811">
    <property type="protein sequence ID" value="EOA17843.1"/>
    <property type="molecule type" value="Genomic_DNA"/>
</dbReference>
<keyword evidence="6 9" id="KW-0067">ATP-binding</keyword>
<evidence type="ECO:0000256" key="10">
    <source>
        <dbReference type="RuleBase" id="RU000304"/>
    </source>
</evidence>
<dbReference type="PROSITE" id="PS00107">
    <property type="entry name" value="PROTEIN_KINASE_ATP"/>
    <property type="match status" value="1"/>
</dbReference>
<evidence type="ECO:0000256" key="2">
    <source>
        <dbReference type="ARBA" id="ARBA00022527"/>
    </source>
</evidence>
<dbReference type="SMART" id="SM00220">
    <property type="entry name" value="S_TKc"/>
    <property type="match status" value="1"/>
</dbReference>
<dbReference type="Pfam" id="PF00069">
    <property type="entry name" value="Pkinase"/>
    <property type="match status" value="1"/>
</dbReference>
<evidence type="ECO:0000256" key="4">
    <source>
        <dbReference type="ARBA" id="ARBA00022741"/>
    </source>
</evidence>